<dbReference type="PANTHER" id="PTHR43132">
    <property type="entry name" value="ARSENICAL RESISTANCE OPERON REPRESSOR ARSR-RELATED"/>
    <property type="match status" value="1"/>
</dbReference>
<dbReference type="Proteomes" id="UP000195755">
    <property type="component" value="Chromosome"/>
</dbReference>
<dbReference type="InterPro" id="IPR036390">
    <property type="entry name" value="WH_DNA-bd_sf"/>
</dbReference>
<evidence type="ECO:0000313" key="2">
    <source>
        <dbReference type="Proteomes" id="UP000195755"/>
    </source>
</evidence>
<reference evidence="1 2" key="1">
    <citation type="submission" date="2017-06" db="EMBL/GenBank/DDBJ databases">
        <title>Streptomyces albireticuli Genome sequencing and assembly.</title>
        <authorList>
            <person name="Wang Y."/>
            <person name="Du B."/>
            <person name="Ding Y."/>
            <person name="Liu H."/>
            <person name="Hou Q."/>
            <person name="Liu K."/>
            <person name="Yao L."/>
            <person name="Wang C."/>
        </authorList>
    </citation>
    <scope>NUCLEOTIDE SEQUENCE [LARGE SCALE GENOMIC DNA]</scope>
    <source>
        <strain evidence="1 2">MDJK11</strain>
    </source>
</reference>
<sequence>MIRIHLTAEDFARVRFAARPAPLQELNAALSMLFDGGDALLFDRWRRRLFHSLPAAAEPFGDLVPGREAPAFVDVFADSLQEGLESVRAAPPDLVRSEIERVYAGRAPAPPWVRELHRGDAGAWRILHRAQRAAFETVLRPVWPLVQDLHHAEFTRHALTVAEHGAGSALVALVPGTRLRGAVWEWAAPGERDVRPGGRGVLLLPTFHWTGRPLLSDLPGRPVVVTYPAGPGLPLTPAGPGGAGDALAGVLGRTRADALLLLEEEHTTGALARRLRVSAATASAHAAALRGAGLITTVRAGRAVLHRRTALGSLLVRRGDGAGNGRA</sequence>
<protein>
    <submittedName>
        <fullName evidence="1">Regulator</fullName>
    </submittedName>
</protein>
<organism evidence="1 2">
    <name type="scientific">Streptomyces albireticuli</name>
    <dbReference type="NCBI Taxonomy" id="1940"/>
    <lineage>
        <taxon>Bacteria</taxon>
        <taxon>Bacillati</taxon>
        <taxon>Actinomycetota</taxon>
        <taxon>Actinomycetes</taxon>
        <taxon>Kitasatosporales</taxon>
        <taxon>Streptomycetaceae</taxon>
        <taxon>Streptomyces</taxon>
    </lineage>
</organism>
<evidence type="ECO:0000313" key="1">
    <source>
        <dbReference type="EMBL" id="ARZ71876.1"/>
    </source>
</evidence>
<dbReference type="OrthoDB" id="4745720at2"/>
<dbReference type="SUPFAM" id="SSF46785">
    <property type="entry name" value="Winged helix' DNA-binding domain"/>
    <property type="match status" value="1"/>
</dbReference>
<dbReference type="RefSeq" id="WP_087929601.1">
    <property type="nucleotide sequence ID" value="NZ_CP021744.1"/>
</dbReference>
<dbReference type="AlphaFoldDB" id="A0A1Z2LC52"/>
<dbReference type="InterPro" id="IPR036388">
    <property type="entry name" value="WH-like_DNA-bd_sf"/>
</dbReference>
<dbReference type="InterPro" id="IPR051011">
    <property type="entry name" value="Metal_resp_trans_reg"/>
</dbReference>
<dbReference type="EMBL" id="CP021744">
    <property type="protein sequence ID" value="ARZ71876.1"/>
    <property type="molecule type" value="Genomic_DNA"/>
</dbReference>
<dbReference type="KEGG" id="salj:SMD11_6300"/>
<name>A0A1Z2LC52_9ACTN</name>
<proteinExistence type="predicted"/>
<accession>A0A1Z2LC52</accession>
<gene>
    <name evidence="1" type="ORF">SMD11_6300</name>
</gene>
<dbReference type="Gene3D" id="1.10.10.10">
    <property type="entry name" value="Winged helix-like DNA-binding domain superfamily/Winged helix DNA-binding domain"/>
    <property type="match status" value="1"/>
</dbReference>
<dbReference type="PANTHER" id="PTHR43132:SF8">
    <property type="entry name" value="HTH-TYPE TRANSCRIPTIONAL REGULATOR KMTR"/>
    <property type="match status" value="1"/>
</dbReference>